<dbReference type="RefSeq" id="WP_172235699.1">
    <property type="nucleotide sequence ID" value="NZ_JABFDP010000003.1"/>
</dbReference>
<dbReference type="EMBL" id="JAFCLK010000067">
    <property type="protein sequence ID" value="MBR1141457.1"/>
    <property type="molecule type" value="Genomic_DNA"/>
</dbReference>
<name>A0ABS5GJE1_9BRAD</name>
<keyword evidence="1" id="KW-0732">Signal</keyword>
<comment type="caution">
    <text evidence="2">The sequence shown here is derived from an EMBL/GenBank/DDBJ whole genome shotgun (WGS) entry which is preliminary data.</text>
</comment>
<evidence type="ECO:0000256" key="1">
    <source>
        <dbReference type="SAM" id="SignalP"/>
    </source>
</evidence>
<protein>
    <submittedName>
        <fullName evidence="2">Uncharacterized protein</fullName>
    </submittedName>
</protein>
<feature type="chain" id="PRO_5045561270" evidence="1">
    <location>
        <begin position="24"/>
        <end position="93"/>
    </location>
</feature>
<evidence type="ECO:0000313" key="3">
    <source>
        <dbReference type="Proteomes" id="UP001314635"/>
    </source>
</evidence>
<proteinExistence type="predicted"/>
<keyword evidence="3" id="KW-1185">Reference proteome</keyword>
<evidence type="ECO:0000313" key="2">
    <source>
        <dbReference type="EMBL" id="MBR1141457.1"/>
    </source>
</evidence>
<gene>
    <name evidence="2" type="ORF">JQ619_37500</name>
</gene>
<sequence>MTIKRLIPSTLLVLAALSSAAVAAELPNYEVKALPATPHQLSVVGASAAEEQAPAADLTRAGMPATNHQLAVLTTHRRSAALVVPTTVGSARN</sequence>
<organism evidence="2 3">
    <name type="scientific">Bradyrhizobium denitrificans</name>
    <dbReference type="NCBI Taxonomy" id="2734912"/>
    <lineage>
        <taxon>Bacteria</taxon>
        <taxon>Pseudomonadati</taxon>
        <taxon>Pseudomonadota</taxon>
        <taxon>Alphaproteobacteria</taxon>
        <taxon>Hyphomicrobiales</taxon>
        <taxon>Nitrobacteraceae</taxon>
        <taxon>Bradyrhizobium</taxon>
    </lineage>
</organism>
<dbReference type="Proteomes" id="UP001314635">
    <property type="component" value="Unassembled WGS sequence"/>
</dbReference>
<reference evidence="3" key="1">
    <citation type="journal article" date="2021" name="ISME J.">
        <title>Evolutionary origin and ecological implication of a unique nif island in free-living Bradyrhizobium lineages.</title>
        <authorList>
            <person name="Tao J."/>
        </authorList>
    </citation>
    <scope>NUCLEOTIDE SEQUENCE [LARGE SCALE GENOMIC DNA]</scope>
    <source>
        <strain evidence="3">SZCCT0094</strain>
    </source>
</reference>
<feature type="signal peptide" evidence="1">
    <location>
        <begin position="1"/>
        <end position="23"/>
    </location>
</feature>
<accession>A0ABS5GJE1</accession>